<sequence>MRSKIHPGLVLVLLIANVFVTDAQETTKNATEDVEFPDISPWLGSFFAQDDIDDGGLRDDKVMKTKPSSTIYANTKFVVNRPSGIDKVDSNPNSVPIKDKDVTEADLYLLNAIEKLSHRIDAMDRRLRRTEELLVHVMEGNNIKRQDECPGNFTRVARNCYHFGDRQFNWKSAASMCKSLGSNLIEIESRDEFMEVVTFIQANNYLRGYDFWTGGLNPGLLWIWSNSARPVLPKKPSSRPEETVHGTGRCLKLAINASKLYQYHGTDCAARLRYICEHEENATIRTLKALQAAIHPTDGASLTNP</sequence>
<dbReference type="Gene3D" id="3.10.100.10">
    <property type="entry name" value="Mannose-Binding Protein A, subunit A"/>
    <property type="match status" value="1"/>
</dbReference>
<dbReference type="SMART" id="SM00034">
    <property type="entry name" value="CLECT"/>
    <property type="match status" value="1"/>
</dbReference>
<dbReference type="InterPro" id="IPR001304">
    <property type="entry name" value="C-type_lectin-like"/>
</dbReference>
<evidence type="ECO:0000256" key="1">
    <source>
        <dbReference type="SAM" id="SignalP"/>
    </source>
</evidence>
<dbReference type="InterPro" id="IPR050111">
    <property type="entry name" value="C-type_lectin/snaclec_domain"/>
</dbReference>
<keyword evidence="1" id="KW-0732">Signal</keyword>
<feature type="domain" description="C-type lectin" evidence="2">
    <location>
        <begin position="156"/>
        <end position="277"/>
    </location>
</feature>
<protein>
    <submittedName>
        <fullName evidence="3">CLECT</fullName>
    </submittedName>
</protein>
<keyword evidence="4" id="KW-1185">Reference proteome</keyword>
<proteinExistence type="predicted"/>
<dbReference type="InterPro" id="IPR016186">
    <property type="entry name" value="C-type_lectin-like/link_sf"/>
</dbReference>
<feature type="chain" id="PRO_5046727620" evidence="1">
    <location>
        <begin position="24"/>
        <end position="305"/>
    </location>
</feature>
<dbReference type="CDD" id="cd00037">
    <property type="entry name" value="CLECT"/>
    <property type="match status" value="1"/>
</dbReference>
<gene>
    <name evidence="3" type="ORF">NTJ_10807</name>
</gene>
<name>A0ABN7B0M4_9HEMI</name>
<evidence type="ECO:0000313" key="4">
    <source>
        <dbReference type="Proteomes" id="UP001307889"/>
    </source>
</evidence>
<organism evidence="3 4">
    <name type="scientific">Nesidiocoris tenuis</name>
    <dbReference type="NCBI Taxonomy" id="355587"/>
    <lineage>
        <taxon>Eukaryota</taxon>
        <taxon>Metazoa</taxon>
        <taxon>Ecdysozoa</taxon>
        <taxon>Arthropoda</taxon>
        <taxon>Hexapoda</taxon>
        <taxon>Insecta</taxon>
        <taxon>Pterygota</taxon>
        <taxon>Neoptera</taxon>
        <taxon>Paraneoptera</taxon>
        <taxon>Hemiptera</taxon>
        <taxon>Heteroptera</taxon>
        <taxon>Panheteroptera</taxon>
        <taxon>Cimicomorpha</taxon>
        <taxon>Miridae</taxon>
        <taxon>Dicyphina</taxon>
        <taxon>Nesidiocoris</taxon>
    </lineage>
</organism>
<dbReference type="PANTHER" id="PTHR22803">
    <property type="entry name" value="MANNOSE, PHOSPHOLIPASE, LECTIN RECEPTOR RELATED"/>
    <property type="match status" value="1"/>
</dbReference>
<evidence type="ECO:0000313" key="3">
    <source>
        <dbReference type="EMBL" id="BES97992.1"/>
    </source>
</evidence>
<dbReference type="Proteomes" id="UP001307889">
    <property type="component" value="Chromosome 8"/>
</dbReference>
<feature type="signal peptide" evidence="1">
    <location>
        <begin position="1"/>
        <end position="23"/>
    </location>
</feature>
<accession>A0ABN7B0M4</accession>
<dbReference type="InterPro" id="IPR016187">
    <property type="entry name" value="CTDL_fold"/>
</dbReference>
<dbReference type="EMBL" id="AP028916">
    <property type="protein sequence ID" value="BES97992.1"/>
    <property type="molecule type" value="Genomic_DNA"/>
</dbReference>
<dbReference type="Pfam" id="PF00059">
    <property type="entry name" value="Lectin_C"/>
    <property type="match status" value="1"/>
</dbReference>
<dbReference type="SUPFAM" id="SSF56436">
    <property type="entry name" value="C-type lectin-like"/>
    <property type="match status" value="1"/>
</dbReference>
<dbReference type="PROSITE" id="PS50041">
    <property type="entry name" value="C_TYPE_LECTIN_2"/>
    <property type="match status" value="1"/>
</dbReference>
<reference evidence="3 4" key="1">
    <citation type="submission" date="2023-09" db="EMBL/GenBank/DDBJ databases">
        <title>Nesidiocoris tenuis whole genome shotgun sequence.</title>
        <authorList>
            <person name="Shibata T."/>
            <person name="Shimoda M."/>
            <person name="Kobayashi T."/>
            <person name="Uehara T."/>
        </authorList>
    </citation>
    <scope>NUCLEOTIDE SEQUENCE [LARGE SCALE GENOMIC DNA]</scope>
    <source>
        <strain evidence="3 4">Japan</strain>
    </source>
</reference>
<evidence type="ECO:0000259" key="2">
    <source>
        <dbReference type="PROSITE" id="PS50041"/>
    </source>
</evidence>